<dbReference type="EMBL" id="JASPKZ010008048">
    <property type="protein sequence ID" value="KAJ9581056.1"/>
    <property type="molecule type" value="Genomic_DNA"/>
</dbReference>
<keyword evidence="1" id="KW-0812">Transmembrane</keyword>
<feature type="non-terminal residue" evidence="2">
    <location>
        <position position="1"/>
    </location>
</feature>
<evidence type="ECO:0000313" key="2">
    <source>
        <dbReference type="EMBL" id="KAJ9581056.1"/>
    </source>
</evidence>
<proteinExistence type="predicted"/>
<keyword evidence="1" id="KW-1133">Transmembrane helix</keyword>
<reference evidence="2" key="2">
    <citation type="submission" date="2023-05" db="EMBL/GenBank/DDBJ databases">
        <authorList>
            <person name="Fouks B."/>
        </authorList>
    </citation>
    <scope>NUCLEOTIDE SEQUENCE</scope>
    <source>
        <strain evidence="2">Stay&amp;Tobe</strain>
        <tissue evidence="2">Testes</tissue>
    </source>
</reference>
<dbReference type="Proteomes" id="UP001233999">
    <property type="component" value="Unassembled WGS sequence"/>
</dbReference>
<evidence type="ECO:0000313" key="3">
    <source>
        <dbReference type="Proteomes" id="UP001233999"/>
    </source>
</evidence>
<sequence length="61" mass="6933">IGNTLDTFGMVNLVIHSTYLPVFQCAFSAAFTIRMFTANLLKANKREKEGRIYIVRCDYGI</sequence>
<feature type="transmembrane region" description="Helical" evidence="1">
    <location>
        <begin position="20"/>
        <end position="41"/>
    </location>
</feature>
<protein>
    <submittedName>
        <fullName evidence="2">Uncharacterized protein</fullName>
    </submittedName>
</protein>
<gene>
    <name evidence="2" type="ORF">L9F63_023766</name>
</gene>
<dbReference type="AlphaFoldDB" id="A0AAD7ZII9"/>
<organism evidence="2 3">
    <name type="scientific">Diploptera punctata</name>
    <name type="common">Pacific beetle cockroach</name>
    <dbReference type="NCBI Taxonomy" id="6984"/>
    <lineage>
        <taxon>Eukaryota</taxon>
        <taxon>Metazoa</taxon>
        <taxon>Ecdysozoa</taxon>
        <taxon>Arthropoda</taxon>
        <taxon>Hexapoda</taxon>
        <taxon>Insecta</taxon>
        <taxon>Pterygota</taxon>
        <taxon>Neoptera</taxon>
        <taxon>Polyneoptera</taxon>
        <taxon>Dictyoptera</taxon>
        <taxon>Blattodea</taxon>
        <taxon>Blaberoidea</taxon>
        <taxon>Blaberidae</taxon>
        <taxon>Diplopterinae</taxon>
        <taxon>Diploptera</taxon>
    </lineage>
</organism>
<keyword evidence="1" id="KW-0472">Membrane</keyword>
<evidence type="ECO:0000256" key="1">
    <source>
        <dbReference type="SAM" id="Phobius"/>
    </source>
</evidence>
<reference evidence="2" key="1">
    <citation type="journal article" date="2023" name="IScience">
        <title>Live-bearing cockroach genome reveals convergent evolutionary mechanisms linked to viviparity in insects and beyond.</title>
        <authorList>
            <person name="Fouks B."/>
            <person name="Harrison M.C."/>
            <person name="Mikhailova A.A."/>
            <person name="Marchal E."/>
            <person name="English S."/>
            <person name="Carruthers M."/>
            <person name="Jennings E.C."/>
            <person name="Chiamaka E.L."/>
            <person name="Frigard R.A."/>
            <person name="Pippel M."/>
            <person name="Attardo G.M."/>
            <person name="Benoit J.B."/>
            <person name="Bornberg-Bauer E."/>
            <person name="Tobe S.S."/>
        </authorList>
    </citation>
    <scope>NUCLEOTIDE SEQUENCE</scope>
    <source>
        <strain evidence="2">Stay&amp;Tobe</strain>
    </source>
</reference>
<accession>A0AAD7ZII9</accession>
<comment type="caution">
    <text evidence="2">The sequence shown here is derived from an EMBL/GenBank/DDBJ whole genome shotgun (WGS) entry which is preliminary data.</text>
</comment>
<name>A0AAD7ZII9_DIPPU</name>
<keyword evidence="3" id="KW-1185">Reference proteome</keyword>